<organism evidence="1 2">
    <name type="scientific">[Clostridium] clostridioforme CAG:132</name>
    <dbReference type="NCBI Taxonomy" id="1263065"/>
    <lineage>
        <taxon>Bacteria</taxon>
        <taxon>Bacillati</taxon>
        <taxon>Bacillota</taxon>
        <taxon>Clostridia</taxon>
        <taxon>Lachnospirales</taxon>
        <taxon>Lachnospiraceae</taxon>
        <taxon>Enterocloster</taxon>
    </lineage>
</organism>
<comment type="caution">
    <text evidence="1">The sequence shown here is derived from an EMBL/GenBank/DDBJ whole genome shotgun (WGS) entry which is preliminary data.</text>
</comment>
<dbReference type="AlphaFoldDB" id="R6JU74"/>
<proteinExistence type="predicted"/>
<dbReference type="EMBL" id="CBDY010000148">
    <property type="protein sequence ID" value="CDB62339.1"/>
    <property type="molecule type" value="Genomic_DNA"/>
</dbReference>
<evidence type="ECO:0000313" key="2">
    <source>
        <dbReference type="Proteomes" id="UP000018009"/>
    </source>
</evidence>
<reference evidence="1" key="1">
    <citation type="submission" date="2012-11" db="EMBL/GenBank/DDBJ databases">
        <title>Dependencies among metagenomic species, viruses, plasmids and units of genetic variation.</title>
        <authorList>
            <person name="Nielsen H.B."/>
            <person name="Almeida M."/>
            <person name="Juncker A.S."/>
            <person name="Rasmussen S."/>
            <person name="Li J."/>
            <person name="Sunagawa S."/>
            <person name="Plichta D."/>
            <person name="Gautier L."/>
            <person name="Le Chatelier E."/>
            <person name="Peletier E."/>
            <person name="Bonde I."/>
            <person name="Nielsen T."/>
            <person name="Manichanh C."/>
            <person name="Arumugam M."/>
            <person name="Batto J."/>
            <person name="Santos M.B.Q.D."/>
            <person name="Blom N."/>
            <person name="Borruel N."/>
            <person name="Burgdorf K.S."/>
            <person name="Boumezbeur F."/>
            <person name="Casellas F."/>
            <person name="Dore J."/>
            <person name="Guarner F."/>
            <person name="Hansen T."/>
            <person name="Hildebrand F."/>
            <person name="Kaas R.S."/>
            <person name="Kennedy S."/>
            <person name="Kristiansen K."/>
            <person name="Kultima J.R."/>
            <person name="Leonard P."/>
            <person name="Levenez F."/>
            <person name="Lund O."/>
            <person name="Moumen B."/>
            <person name="Le Paslier D."/>
            <person name="Pons N."/>
            <person name="Pedersen O."/>
            <person name="Prifti E."/>
            <person name="Qin J."/>
            <person name="Raes J."/>
            <person name="Tap J."/>
            <person name="Tims S."/>
            <person name="Ussery D.W."/>
            <person name="Yamada T."/>
            <person name="MetaHit consortium"/>
            <person name="Renault P."/>
            <person name="Sicheritz-Ponten T."/>
            <person name="Bork P."/>
            <person name="Wang J."/>
            <person name="Brunak S."/>
            <person name="Ehrlich S.D."/>
        </authorList>
    </citation>
    <scope>NUCLEOTIDE SEQUENCE [LARGE SCALE GENOMIC DNA]</scope>
</reference>
<dbReference type="Proteomes" id="UP000018009">
    <property type="component" value="Unassembled WGS sequence"/>
</dbReference>
<name>R6JU74_9FIRM</name>
<accession>R6JU74</accession>
<evidence type="ECO:0000313" key="1">
    <source>
        <dbReference type="EMBL" id="CDB62339.1"/>
    </source>
</evidence>
<protein>
    <recommendedName>
        <fullName evidence="3">Pyruvate phosphate dikinase AMP/ATP-binding domain-containing protein</fullName>
    </recommendedName>
</protein>
<evidence type="ECO:0008006" key="3">
    <source>
        <dbReference type="Google" id="ProtNLM"/>
    </source>
</evidence>
<gene>
    <name evidence="1" type="ORF">BN486_02442</name>
</gene>
<sequence length="234" mass="26700">MDVEFAVTNPEEGVWRLNLLQCRPLQTAKSEQVHIPDGVDHQFLFDVRRTSMRRSKEEPIDYIVWVDPQKYYEYEYAKKPDVARLISRINQHFEDTDKKLMLLVPGRIGTSSPELGVPVVYAEISQFSAICEVAYGKAGYHPDLSYGSHMFQDMVEADVYYGAINDNSKTRLYRPELLTRYPEVLKDILPGESQELADIVKVHDVSRSGATLTLDAQEGRAVCRIRGTAQTAER</sequence>